<dbReference type="AlphaFoldDB" id="A0A1Y6BB96"/>
<dbReference type="SUPFAM" id="SSF53335">
    <property type="entry name" value="S-adenosyl-L-methionine-dependent methyltransferases"/>
    <property type="match status" value="1"/>
</dbReference>
<organism evidence="3 4">
    <name type="scientific">Tistlia consotensis USBA 355</name>
    <dbReference type="NCBI Taxonomy" id="560819"/>
    <lineage>
        <taxon>Bacteria</taxon>
        <taxon>Pseudomonadati</taxon>
        <taxon>Pseudomonadota</taxon>
        <taxon>Alphaproteobacteria</taxon>
        <taxon>Rhodospirillales</taxon>
        <taxon>Rhodovibrionaceae</taxon>
        <taxon>Tistlia</taxon>
    </lineage>
</organism>
<evidence type="ECO:0000313" key="4">
    <source>
        <dbReference type="Proteomes" id="UP000192917"/>
    </source>
</evidence>
<dbReference type="Proteomes" id="UP000192917">
    <property type="component" value="Unassembled WGS sequence"/>
</dbReference>
<name>A0A1Y6BB96_9PROT</name>
<protein>
    <submittedName>
        <fullName evidence="3">Ubiquinone/menaquinone biosynthesis C-methylase UbiE</fullName>
    </submittedName>
</protein>
<dbReference type="InterPro" id="IPR013217">
    <property type="entry name" value="Methyltransf_12"/>
</dbReference>
<evidence type="ECO:0000256" key="1">
    <source>
        <dbReference type="SAM" id="Phobius"/>
    </source>
</evidence>
<keyword evidence="1" id="KW-0472">Membrane</keyword>
<gene>
    <name evidence="3" type="ORF">SAMN05428998_102221</name>
</gene>
<dbReference type="PANTHER" id="PTHR43861">
    <property type="entry name" value="TRANS-ACONITATE 2-METHYLTRANSFERASE-RELATED"/>
    <property type="match status" value="1"/>
</dbReference>
<dbReference type="Gene3D" id="3.40.50.150">
    <property type="entry name" value="Vaccinia Virus protein VP39"/>
    <property type="match status" value="1"/>
</dbReference>
<keyword evidence="4" id="KW-1185">Reference proteome</keyword>
<accession>A0A1Y6BB96</accession>
<dbReference type="EMBL" id="FWZX01000002">
    <property type="protein sequence ID" value="SME98895.1"/>
    <property type="molecule type" value="Genomic_DNA"/>
</dbReference>
<feature type="domain" description="Methyltransferase type 12" evidence="2">
    <location>
        <begin position="55"/>
        <end position="145"/>
    </location>
</feature>
<keyword evidence="3" id="KW-0830">Ubiquinone</keyword>
<dbReference type="GO" id="GO:0032259">
    <property type="term" value="P:methylation"/>
    <property type="evidence" value="ECO:0007669"/>
    <property type="project" value="UniProtKB-KW"/>
</dbReference>
<reference evidence="3 4" key="1">
    <citation type="submission" date="2017-04" db="EMBL/GenBank/DDBJ databases">
        <authorList>
            <person name="Afonso C.L."/>
            <person name="Miller P.J."/>
            <person name="Scott M.A."/>
            <person name="Spackman E."/>
            <person name="Goraichik I."/>
            <person name="Dimitrov K.M."/>
            <person name="Suarez D.L."/>
            <person name="Swayne D.E."/>
        </authorList>
    </citation>
    <scope>NUCLEOTIDE SEQUENCE [LARGE SCALE GENOMIC DNA]</scope>
    <source>
        <strain evidence="3 4">USBA 355</strain>
    </source>
</reference>
<evidence type="ECO:0000259" key="2">
    <source>
        <dbReference type="Pfam" id="PF08242"/>
    </source>
</evidence>
<dbReference type="InterPro" id="IPR029063">
    <property type="entry name" value="SAM-dependent_MTases_sf"/>
</dbReference>
<dbReference type="Pfam" id="PF08242">
    <property type="entry name" value="Methyltransf_12"/>
    <property type="match status" value="1"/>
</dbReference>
<sequence>MSLTRPKPDETIRDFGAQWTRFRANEGYYASAEIFSDICGPLLPVAEFAGASVADLGSGTGRVVAMLIEAGAAEVTAVEPSAAYEVLRHNLDGARDKVRFVQAKGDQLEGGPFDLVVALGVLHHIPEPAPVVRRAFERLKPGGRILVWLYGREGNRLYLAFAEPLRWVTTRLPDRLLAPLAMALTAVLSAYCGACRFLPLPMRAYMRAIIGRYDWRYRYLTVFDQLNPQFSKYYRRGEVEALLAEAGFTDVRLHHRHGYSWTAIGRKPG</sequence>
<keyword evidence="1" id="KW-1133">Transmembrane helix</keyword>
<proteinExistence type="predicted"/>
<keyword evidence="3" id="KW-0808">Transferase</keyword>
<dbReference type="GO" id="GO:0008168">
    <property type="term" value="F:methyltransferase activity"/>
    <property type="evidence" value="ECO:0007669"/>
    <property type="project" value="UniProtKB-KW"/>
</dbReference>
<keyword evidence="1" id="KW-0812">Transmembrane</keyword>
<dbReference type="STRING" id="560819.SAMN05428998_102221"/>
<dbReference type="RefSeq" id="WP_200808403.1">
    <property type="nucleotide sequence ID" value="NZ_FWZX01000002.1"/>
</dbReference>
<evidence type="ECO:0000313" key="3">
    <source>
        <dbReference type="EMBL" id="SME98895.1"/>
    </source>
</evidence>
<feature type="transmembrane region" description="Helical" evidence="1">
    <location>
        <begin position="176"/>
        <end position="198"/>
    </location>
</feature>
<keyword evidence="3" id="KW-0489">Methyltransferase</keyword>
<dbReference type="CDD" id="cd02440">
    <property type="entry name" value="AdoMet_MTases"/>
    <property type="match status" value="1"/>
</dbReference>